<dbReference type="Pfam" id="PF00512">
    <property type="entry name" value="HisKA"/>
    <property type="match status" value="1"/>
</dbReference>
<dbReference type="Gene3D" id="1.10.8.500">
    <property type="entry name" value="HAMP domain in histidine kinase"/>
    <property type="match status" value="1"/>
</dbReference>
<proteinExistence type="predicted"/>
<comment type="caution">
    <text evidence="19">The sequence shown here is derived from an EMBL/GenBank/DDBJ whole genome shotgun (WGS) entry which is preliminary data.</text>
</comment>
<evidence type="ECO:0000256" key="4">
    <source>
        <dbReference type="ARBA" id="ARBA00022475"/>
    </source>
</evidence>
<dbReference type="GO" id="GO:0005886">
    <property type="term" value="C:plasma membrane"/>
    <property type="evidence" value="ECO:0007669"/>
    <property type="project" value="UniProtKB-SubCell"/>
</dbReference>
<dbReference type="SUPFAM" id="SSF47384">
    <property type="entry name" value="Homodimeric domain of signal transducing histidine kinase"/>
    <property type="match status" value="1"/>
</dbReference>
<feature type="region of interest" description="Disordered" evidence="15">
    <location>
        <begin position="145"/>
        <end position="167"/>
    </location>
</feature>
<keyword evidence="8 16" id="KW-0812">Transmembrane</keyword>
<dbReference type="EC" id="2.7.13.3" evidence="3"/>
<dbReference type="CDD" id="cd06225">
    <property type="entry name" value="HAMP"/>
    <property type="match status" value="1"/>
</dbReference>
<sequence length="480" mass="51207">MGRRLSAGGGGRARRAGARRMIRLRDLAPDTLARQFTLLLAAAILGANLLGLLVLSLQQQQLDRQTVDDQWIERIASLVPALDSVDSEIRGLIAREASTPFTYMRVEPAPLLTASDDDRRSLYIARGLVEALGGHQVFVSHASAIPRQNRTEAPPNEAPPNEPPAPAGLAVTVALDGGASGAEWLNLLAAPGPERPGLISVKSRPFLTFLGLSLLCVLGVGALFASRLTKPLRQLSEAAQAAGRGDRSARVPEGGAREMREAARAFNAMQAEISRFDAERMRLLAAVGHDLRTPMTSLRIRAEMVEDDEQRAAMVRSLDEMTVMADGLITYAKDGRDSEPMAALDLDPLLAELCRDRGASYTGGEDLQVSGRRVGLGRAIGNLIDNALRYGGGAAVSLSRSKDCAVISIDDNGPGIPAERLEDMFLPFTRGEDSRSNETGGAGLGLSIARAIIIAHGGRLTLENRAEGGLRARISLQLAR</sequence>
<evidence type="ECO:0000259" key="18">
    <source>
        <dbReference type="PROSITE" id="PS50885"/>
    </source>
</evidence>
<dbReference type="InterPro" id="IPR003660">
    <property type="entry name" value="HAMP_dom"/>
</dbReference>
<evidence type="ECO:0000256" key="9">
    <source>
        <dbReference type="ARBA" id="ARBA00022741"/>
    </source>
</evidence>
<evidence type="ECO:0000256" key="10">
    <source>
        <dbReference type="ARBA" id="ARBA00022777"/>
    </source>
</evidence>
<dbReference type="PROSITE" id="PS50109">
    <property type="entry name" value="HIS_KIN"/>
    <property type="match status" value="1"/>
</dbReference>
<dbReference type="Pfam" id="PF00672">
    <property type="entry name" value="HAMP"/>
    <property type="match status" value="1"/>
</dbReference>
<dbReference type="PANTHER" id="PTHR44936:SF5">
    <property type="entry name" value="SENSOR HISTIDINE KINASE ENVZ"/>
    <property type="match status" value="1"/>
</dbReference>
<evidence type="ECO:0000256" key="12">
    <source>
        <dbReference type="ARBA" id="ARBA00022989"/>
    </source>
</evidence>
<dbReference type="PRINTS" id="PR00344">
    <property type="entry name" value="BCTRLSENSOR"/>
</dbReference>
<evidence type="ECO:0000313" key="19">
    <source>
        <dbReference type="EMBL" id="PVH30735.1"/>
    </source>
</evidence>
<dbReference type="InterPro" id="IPR036097">
    <property type="entry name" value="HisK_dim/P_sf"/>
</dbReference>
<dbReference type="InterPro" id="IPR004358">
    <property type="entry name" value="Sig_transdc_His_kin-like_C"/>
</dbReference>
<evidence type="ECO:0000256" key="6">
    <source>
        <dbReference type="ARBA" id="ARBA00022553"/>
    </source>
</evidence>
<comment type="subcellular location">
    <subcellularLocation>
        <location evidence="2">Cell inner membrane</location>
        <topology evidence="2">Multi-pass membrane protein</topology>
    </subcellularLocation>
</comment>
<accession>A0A2T8HZ76</accession>
<evidence type="ECO:0000256" key="15">
    <source>
        <dbReference type="SAM" id="MobiDB-lite"/>
    </source>
</evidence>
<reference evidence="19 20" key="1">
    <citation type="submission" date="2018-04" db="EMBL/GenBank/DDBJ databases">
        <title>Pararhodobacter oceanense sp. nov., isolated from marine intertidal sediment.</title>
        <authorList>
            <person name="Wang X.-L."/>
            <person name="Du Z.-J."/>
        </authorList>
    </citation>
    <scope>NUCLEOTIDE SEQUENCE [LARGE SCALE GENOMIC DNA]</scope>
    <source>
        <strain evidence="19 20">AM505</strain>
    </source>
</reference>
<evidence type="ECO:0000313" key="20">
    <source>
        <dbReference type="Proteomes" id="UP000245911"/>
    </source>
</evidence>
<dbReference type="InterPro" id="IPR005467">
    <property type="entry name" value="His_kinase_dom"/>
</dbReference>
<keyword evidence="11" id="KW-0067">ATP-binding</keyword>
<keyword evidence="12 16" id="KW-1133">Transmembrane helix</keyword>
<dbReference type="SMART" id="SM00388">
    <property type="entry name" value="HisKA"/>
    <property type="match status" value="1"/>
</dbReference>
<dbReference type="CDD" id="cd00082">
    <property type="entry name" value="HisKA"/>
    <property type="match status" value="1"/>
</dbReference>
<comment type="catalytic activity">
    <reaction evidence="1">
        <text>ATP + protein L-histidine = ADP + protein N-phospho-L-histidine.</text>
        <dbReference type="EC" id="2.7.13.3"/>
    </reaction>
</comment>
<dbReference type="InterPro" id="IPR050980">
    <property type="entry name" value="2C_sensor_his_kinase"/>
</dbReference>
<dbReference type="CDD" id="cd00075">
    <property type="entry name" value="HATPase"/>
    <property type="match status" value="1"/>
</dbReference>
<evidence type="ECO:0000256" key="11">
    <source>
        <dbReference type="ARBA" id="ARBA00022840"/>
    </source>
</evidence>
<keyword evidence="7" id="KW-0808">Transferase</keyword>
<evidence type="ECO:0000256" key="8">
    <source>
        <dbReference type="ARBA" id="ARBA00022692"/>
    </source>
</evidence>
<dbReference type="InterPro" id="IPR003661">
    <property type="entry name" value="HisK_dim/P_dom"/>
</dbReference>
<dbReference type="SMART" id="SM00387">
    <property type="entry name" value="HATPase_c"/>
    <property type="match status" value="1"/>
</dbReference>
<dbReference type="SMART" id="SM00304">
    <property type="entry name" value="HAMP"/>
    <property type="match status" value="1"/>
</dbReference>
<evidence type="ECO:0000256" key="3">
    <source>
        <dbReference type="ARBA" id="ARBA00012438"/>
    </source>
</evidence>
<dbReference type="InterPro" id="IPR036890">
    <property type="entry name" value="HATPase_C_sf"/>
</dbReference>
<dbReference type="InterPro" id="IPR003594">
    <property type="entry name" value="HATPase_dom"/>
</dbReference>
<evidence type="ECO:0000256" key="13">
    <source>
        <dbReference type="ARBA" id="ARBA00023012"/>
    </source>
</evidence>
<dbReference type="OrthoDB" id="9804645at2"/>
<dbReference type="EMBL" id="QDKM01000001">
    <property type="protein sequence ID" value="PVH30735.1"/>
    <property type="molecule type" value="Genomic_DNA"/>
</dbReference>
<evidence type="ECO:0000256" key="5">
    <source>
        <dbReference type="ARBA" id="ARBA00022519"/>
    </source>
</evidence>
<keyword evidence="20" id="KW-1185">Reference proteome</keyword>
<name>A0A2T8HZ76_9RHOB</name>
<feature type="domain" description="HAMP" evidence="18">
    <location>
        <begin position="226"/>
        <end position="278"/>
    </location>
</feature>
<keyword evidence="6" id="KW-0597">Phosphoprotein</keyword>
<feature type="transmembrane region" description="Helical" evidence="16">
    <location>
        <begin position="206"/>
        <end position="225"/>
    </location>
</feature>
<dbReference type="GO" id="GO:0005524">
    <property type="term" value="F:ATP binding"/>
    <property type="evidence" value="ECO:0007669"/>
    <property type="project" value="UniProtKB-KW"/>
</dbReference>
<evidence type="ECO:0000256" key="7">
    <source>
        <dbReference type="ARBA" id="ARBA00022679"/>
    </source>
</evidence>
<keyword evidence="4" id="KW-1003">Cell membrane</keyword>
<keyword evidence="9" id="KW-0547">Nucleotide-binding</keyword>
<dbReference type="SUPFAM" id="SSF55874">
    <property type="entry name" value="ATPase domain of HSP90 chaperone/DNA topoisomerase II/histidine kinase"/>
    <property type="match status" value="1"/>
</dbReference>
<dbReference type="GO" id="GO:0000155">
    <property type="term" value="F:phosphorelay sensor kinase activity"/>
    <property type="evidence" value="ECO:0007669"/>
    <property type="project" value="InterPro"/>
</dbReference>
<keyword evidence="10" id="KW-0418">Kinase</keyword>
<dbReference type="PANTHER" id="PTHR44936">
    <property type="entry name" value="SENSOR PROTEIN CREC"/>
    <property type="match status" value="1"/>
</dbReference>
<evidence type="ECO:0000259" key="17">
    <source>
        <dbReference type="PROSITE" id="PS50109"/>
    </source>
</evidence>
<keyword evidence="5" id="KW-0997">Cell inner membrane</keyword>
<dbReference type="SUPFAM" id="SSF158472">
    <property type="entry name" value="HAMP domain-like"/>
    <property type="match status" value="1"/>
</dbReference>
<evidence type="ECO:0000256" key="1">
    <source>
        <dbReference type="ARBA" id="ARBA00000085"/>
    </source>
</evidence>
<dbReference type="AlphaFoldDB" id="A0A2T8HZ76"/>
<keyword evidence="13" id="KW-0902">Two-component regulatory system</keyword>
<dbReference type="Proteomes" id="UP000245911">
    <property type="component" value="Unassembled WGS sequence"/>
</dbReference>
<feature type="transmembrane region" description="Helical" evidence="16">
    <location>
        <begin position="36"/>
        <end position="55"/>
    </location>
</feature>
<gene>
    <name evidence="19" type="ORF">DDE20_04275</name>
</gene>
<evidence type="ECO:0000256" key="16">
    <source>
        <dbReference type="SAM" id="Phobius"/>
    </source>
</evidence>
<protein>
    <recommendedName>
        <fullName evidence="3">histidine kinase</fullName>
        <ecNumber evidence="3">2.7.13.3</ecNumber>
    </recommendedName>
</protein>
<keyword evidence="14 16" id="KW-0472">Membrane</keyword>
<evidence type="ECO:0000256" key="14">
    <source>
        <dbReference type="ARBA" id="ARBA00023136"/>
    </source>
</evidence>
<evidence type="ECO:0000256" key="2">
    <source>
        <dbReference type="ARBA" id="ARBA00004429"/>
    </source>
</evidence>
<dbReference type="Pfam" id="PF02518">
    <property type="entry name" value="HATPase_c"/>
    <property type="match status" value="1"/>
</dbReference>
<feature type="compositionally biased region" description="Pro residues" evidence="15">
    <location>
        <begin position="156"/>
        <end position="166"/>
    </location>
</feature>
<dbReference type="PROSITE" id="PS50885">
    <property type="entry name" value="HAMP"/>
    <property type="match status" value="1"/>
</dbReference>
<organism evidence="19 20">
    <name type="scientific">Pararhodobacter oceanensis</name>
    <dbReference type="NCBI Taxonomy" id="2172121"/>
    <lineage>
        <taxon>Bacteria</taxon>
        <taxon>Pseudomonadati</taxon>
        <taxon>Pseudomonadota</taxon>
        <taxon>Alphaproteobacteria</taxon>
        <taxon>Rhodobacterales</taxon>
        <taxon>Paracoccaceae</taxon>
        <taxon>Pararhodobacter</taxon>
    </lineage>
</organism>
<dbReference type="Gene3D" id="3.30.565.10">
    <property type="entry name" value="Histidine kinase-like ATPase, C-terminal domain"/>
    <property type="match status" value="1"/>
</dbReference>
<dbReference type="Gene3D" id="1.10.287.130">
    <property type="match status" value="1"/>
</dbReference>
<feature type="domain" description="Histidine kinase" evidence="17">
    <location>
        <begin position="286"/>
        <end position="480"/>
    </location>
</feature>